<keyword evidence="1" id="KW-1133">Transmembrane helix</keyword>
<accession>A0ABN7NMW2</accession>
<proteinExistence type="predicted"/>
<dbReference type="Proteomes" id="UP001153148">
    <property type="component" value="Unassembled WGS sequence"/>
</dbReference>
<evidence type="ECO:0000256" key="1">
    <source>
        <dbReference type="SAM" id="Phobius"/>
    </source>
</evidence>
<evidence type="ECO:0000313" key="3">
    <source>
        <dbReference type="Proteomes" id="UP001153148"/>
    </source>
</evidence>
<keyword evidence="3" id="KW-1185">Reference proteome</keyword>
<reference evidence="2" key="1">
    <citation type="submission" date="2021-03" db="EMBL/GenBank/DDBJ databases">
        <authorList>
            <person name="Tran Van P."/>
        </authorList>
    </citation>
    <scope>NUCLEOTIDE SEQUENCE</scope>
</reference>
<dbReference type="EMBL" id="CAJPIN010004269">
    <property type="protein sequence ID" value="CAG2056731.1"/>
    <property type="molecule type" value="Genomic_DNA"/>
</dbReference>
<gene>
    <name evidence="2" type="ORF">TPAB3V08_LOCUS3717</name>
</gene>
<sequence>MKSLWEKLGWGKSVRVHLIGIKVRFPRRVSRLRPATGLVSIICYVASSFEATATGDQSARLASLHKHHRASNRNVAWYGNTWVYFVTLTQRLQSVMITHEILIDTRKWFAKEDAMKTHLMTWVATAIGCPLAIVSVCWTLLIYHYHRRQWHSTDFLLATIMIKDDERIAHFYPMN</sequence>
<keyword evidence="1" id="KW-0472">Membrane</keyword>
<name>A0ABN7NMW2_TIMPD</name>
<comment type="caution">
    <text evidence="2">The sequence shown here is derived from an EMBL/GenBank/DDBJ whole genome shotgun (WGS) entry which is preliminary data.</text>
</comment>
<evidence type="ECO:0000313" key="2">
    <source>
        <dbReference type="EMBL" id="CAG2056731.1"/>
    </source>
</evidence>
<organism evidence="2 3">
    <name type="scientific">Timema podura</name>
    <name type="common">Walking stick</name>
    <dbReference type="NCBI Taxonomy" id="61482"/>
    <lineage>
        <taxon>Eukaryota</taxon>
        <taxon>Metazoa</taxon>
        <taxon>Ecdysozoa</taxon>
        <taxon>Arthropoda</taxon>
        <taxon>Hexapoda</taxon>
        <taxon>Insecta</taxon>
        <taxon>Pterygota</taxon>
        <taxon>Neoptera</taxon>
        <taxon>Polyneoptera</taxon>
        <taxon>Phasmatodea</taxon>
        <taxon>Timematodea</taxon>
        <taxon>Timematoidea</taxon>
        <taxon>Timematidae</taxon>
        <taxon>Timema</taxon>
    </lineage>
</organism>
<feature type="transmembrane region" description="Helical" evidence="1">
    <location>
        <begin position="119"/>
        <end position="143"/>
    </location>
</feature>
<keyword evidence="1" id="KW-0812">Transmembrane</keyword>
<protein>
    <submittedName>
        <fullName evidence="2">Uncharacterized protein</fullName>
    </submittedName>
</protein>